<evidence type="ECO:0000256" key="10">
    <source>
        <dbReference type="SAM" id="MobiDB-lite"/>
    </source>
</evidence>
<evidence type="ECO:0000313" key="15">
    <source>
        <dbReference type="Proteomes" id="UP001274830"/>
    </source>
</evidence>
<dbReference type="InterPro" id="IPR049892">
    <property type="entry name" value="AA9"/>
</dbReference>
<keyword evidence="4" id="KW-0479">Metal-binding</keyword>
<keyword evidence="7" id="KW-0186">Copper</keyword>
<feature type="region of interest" description="Disordered" evidence="10">
    <location>
        <begin position="258"/>
        <end position="278"/>
    </location>
</feature>
<keyword evidence="3" id="KW-0964">Secreted</keyword>
<evidence type="ECO:0000256" key="4">
    <source>
        <dbReference type="ARBA" id="ARBA00022723"/>
    </source>
</evidence>
<keyword evidence="6" id="KW-0560">Oxidoreductase</keyword>
<evidence type="ECO:0000256" key="8">
    <source>
        <dbReference type="ARBA" id="ARBA00023033"/>
    </source>
</evidence>
<dbReference type="PANTHER" id="PTHR33353">
    <property type="entry name" value="PUTATIVE (AFU_ORTHOLOGUE AFUA_1G12560)-RELATED"/>
    <property type="match status" value="1"/>
</dbReference>
<evidence type="ECO:0000313" key="14">
    <source>
        <dbReference type="EMBL" id="KAK3669401.1"/>
    </source>
</evidence>
<evidence type="ECO:0000256" key="6">
    <source>
        <dbReference type="ARBA" id="ARBA00023002"/>
    </source>
</evidence>
<dbReference type="GO" id="GO:0004497">
    <property type="term" value="F:monooxygenase activity"/>
    <property type="evidence" value="ECO:0007669"/>
    <property type="project" value="UniProtKB-KW"/>
</dbReference>
<dbReference type="GO" id="GO:0046872">
    <property type="term" value="F:metal ion binding"/>
    <property type="evidence" value="ECO:0007669"/>
    <property type="project" value="UniProtKB-KW"/>
</dbReference>
<dbReference type="GO" id="GO:0005576">
    <property type="term" value="C:extracellular region"/>
    <property type="evidence" value="ECO:0007669"/>
    <property type="project" value="UniProtKB-SubCell"/>
</dbReference>
<proteinExistence type="predicted"/>
<evidence type="ECO:0000256" key="5">
    <source>
        <dbReference type="ARBA" id="ARBA00022729"/>
    </source>
</evidence>
<dbReference type="InterPro" id="IPR035971">
    <property type="entry name" value="CBD_sf"/>
</dbReference>
<evidence type="ECO:0000256" key="2">
    <source>
        <dbReference type="ARBA" id="ARBA00004613"/>
    </source>
</evidence>
<feature type="compositionally biased region" description="Gly residues" evidence="10">
    <location>
        <begin position="258"/>
        <end position="270"/>
    </location>
</feature>
<evidence type="ECO:0000256" key="3">
    <source>
        <dbReference type="ARBA" id="ARBA00022525"/>
    </source>
</evidence>
<dbReference type="Proteomes" id="UP001274830">
    <property type="component" value="Unassembled WGS sequence"/>
</dbReference>
<reference evidence="14" key="1">
    <citation type="submission" date="2023-07" db="EMBL/GenBank/DDBJ databases">
        <title>Black Yeasts Isolated from many extreme environments.</title>
        <authorList>
            <person name="Coleine C."/>
            <person name="Stajich J.E."/>
            <person name="Selbmann L."/>
        </authorList>
    </citation>
    <scope>NUCLEOTIDE SEQUENCE</scope>
    <source>
        <strain evidence="14">CCFEE 5485</strain>
    </source>
</reference>
<evidence type="ECO:0000256" key="1">
    <source>
        <dbReference type="ARBA" id="ARBA00001973"/>
    </source>
</evidence>
<protein>
    <submittedName>
        <fullName evidence="14">Uncharacterized protein</fullName>
    </submittedName>
</protein>
<dbReference type="CDD" id="cd21175">
    <property type="entry name" value="LPMO_AA9"/>
    <property type="match status" value="1"/>
</dbReference>
<comment type="caution">
    <text evidence="14">The sequence shown here is derived from an EMBL/GenBank/DDBJ whole genome shotgun (WGS) entry which is preliminary data.</text>
</comment>
<comment type="cofactor">
    <cofactor evidence="1">
        <name>Cu(2+)</name>
        <dbReference type="ChEBI" id="CHEBI:29036"/>
    </cofactor>
</comment>
<name>A0AAE0TP93_9PEZI</name>
<sequence>MPGSLAAAALAAAIATLPLVSAHGYVASATISGTAYFVGNPNWAYQTPTPKQPGWYANNLDNGFVSPASYGTADIICHKAATPGSTALTIAAGSTMQIQWNTWPDSHKGPVSNMLAAVSGDFSSISKGSLKWFEAEVGALQDDSSPPGQWSTDKLIANNFTAPFTVPAGLAAGNYVLRHEIIGLHAAGSSNGAQSYPMCINLVVTGSGTTNPCAASGADCRIGTSLYTETDPGILIDIYSPISAYKIPGPALISGGKFDGNIGGPPGGSGSAPASSAQASSATSKAATTLVTSTKATSVAPTTKAPTSVPATSTKAAAPTSSASTGTCAAKYAQCGGQGWTGATCCVSGSKSFA</sequence>
<evidence type="ECO:0000256" key="7">
    <source>
        <dbReference type="ARBA" id="ARBA00023008"/>
    </source>
</evidence>
<gene>
    <name evidence="14" type="ORF">LTR78_010706</name>
</gene>
<keyword evidence="9" id="KW-1015">Disulfide bond</keyword>
<dbReference type="InterPro" id="IPR005103">
    <property type="entry name" value="AA9_LPMO"/>
</dbReference>
<dbReference type="Pfam" id="PF00734">
    <property type="entry name" value="CBM_1"/>
    <property type="match status" value="1"/>
</dbReference>
<dbReference type="GO" id="GO:0005975">
    <property type="term" value="P:carbohydrate metabolic process"/>
    <property type="evidence" value="ECO:0007669"/>
    <property type="project" value="InterPro"/>
</dbReference>
<organism evidence="14 15">
    <name type="scientific">Recurvomyces mirabilis</name>
    <dbReference type="NCBI Taxonomy" id="574656"/>
    <lineage>
        <taxon>Eukaryota</taxon>
        <taxon>Fungi</taxon>
        <taxon>Dikarya</taxon>
        <taxon>Ascomycota</taxon>
        <taxon>Pezizomycotina</taxon>
        <taxon>Dothideomycetes</taxon>
        <taxon>Dothideomycetidae</taxon>
        <taxon>Mycosphaerellales</taxon>
        <taxon>Teratosphaeriaceae</taxon>
        <taxon>Recurvomyces</taxon>
    </lineage>
</organism>
<dbReference type="SUPFAM" id="SSF57180">
    <property type="entry name" value="Cellulose-binding domain"/>
    <property type="match status" value="1"/>
</dbReference>
<evidence type="ECO:0000256" key="9">
    <source>
        <dbReference type="ARBA" id="ARBA00023157"/>
    </source>
</evidence>
<feature type="domain" description="Auxiliary Activity family 9 catalytic" evidence="13">
    <location>
        <begin position="23"/>
        <end position="242"/>
    </location>
</feature>
<feature type="signal peptide" evidence="11">
    <location>
        <begin position="1"/>
        <end position="22"/>
    </location>
</feature>
<dbReference type="PANTHER" id="PTHR33353:SF34">
    <property type="entry name" value="ENDO-BETA-1,4-GLUCANASE D"/>
    <property type="match status" value="1"/>
</dbReference>
<accession>A0AAE0TP93</accession>
<evidence type="ECO:0000259" key="12">
    <source>
        <dbReference type="Pfam" id="PF00734"/>
    </source>
</evidence>
<dbReference type="InterPro" id="IPR000254">
    <property type="entry name" value="CBD"/>
</dbReference>
<keyword evidence="5 11" id="KW-0732">Signal</keyword>
<dbReference type="AlphaFoldDB" id="A0AAE0TP93"/>
<keyword evidence="15" id="KW-1185">Reference proteome</keyword>
<dbReference type="Pfam" id="PF03443">
    <property type="entry name" value="AA9"/>
    <property type="match status" value="1"/>
</dbReference>
<keyword evidence="8" id="KW-0503">Monooxygenase</keyword>
<comment type="subcellular location">
    <subcellularLocation>
        <location evidence="2">Secreted</location>
    </subcellularLocation>
</comment>
<dbReference type="GO" id="GO:0030248">
    <property type="term" value="F:cellulose binding"/>
    <property type="evidence" value="ECO:0007669"/>
    <property type="project" value="InterPro"/>
</dbReference>
<evidence type="ECO:0000256" key="11">
    <source>
        <dbReference type="SAM" id="SignalP"/>
    </source>
</evidence>
<dbReference type="Gene3D" id="2.70.50.70">
    <property type="match status" value="1"/>
</dbReference>
<dbReference type="EMBL" id="JAUTXT010000086">
    <property type="protein sequence ID" value="KAK3669401.1"/>
    <property type="molecule type" value="Genomic_DNA"/>
</dbReference>
<evidence type="ECO:0000259" key="13">
    <source>
        <dbReference type="Pfam" id="PF03443"/>
    </source>
</evidence>
<feature type="region of interest" description="Disordered" evidence="10">
    <location>
        <begin position="297"/>
        <end position="322"/>
    </location>
</feature>
<feature type="chain" id="PRO_5042090224" evidence="11">
    <location>
        <begin position="23"/>
        <end position="354"/>
    </location>
</feature>
<feature type="domain" description="CBM1" evidence="12">
    <location>
        <begin position="331"/>
        <end position="350"/>
    </location>
</feature>